<dbReference type="GO" id="GO:0016020">
    <property type="term" value="C:membrane"/>
    <property type="evidence" value="ECO:0007669"/>
    <property type="project" value="UniProtKB-SubCell"/>
</dbReference>
<keyword evidence="2 6" id="KW-0812">Transmembrane</keyword>
<dbReference type="PIRSF" id="PIRSF005799">
    <property type="entry name" value="UDP-gal_transpt"/>
    <property type="match status" value="1"/>
</dbReference>
<dbReference type="Pfam" id="PF04142">
    <property type="entry name" value="Nuc_sug_transp"/>
    <property type="match status" value="2"/>
</dbReference>
<feature type="transmembrane region" description="Helical" evidence="6">
    <location>
        <begin position="150"/>
        <end position="172"/>
    </location>
</feature>
<evidence type="ECO:0008006" key="9">
    <source>
        <dbReference type="Google" id="ProtNLM"/>
    </source>
</evidence>
<dbReference type="Proteomes" id="UP001530400">
    <property type="component" value="Unassembled WGS sequence"/>
</dbReference>
<dbReference type="SUPFAM" id="SSF103481">
    <property type="entry name" value="Multidrug resistance efflux transporter EmrE"/>
    <property type="match status" value="1"/>
</dbReference>
<dbReference type="NCBIfam" id="TIGR00803">
    <property type="entry name" value="nst"/>
    <property type="match status" value="1"/>
</dbReference>
<feature type="compositionally biased region" description="Acidic residues" evidence="5">
    <location>
        <begin position="409"/>
        <end position="423"/>
    </location>
</feature>
<name>A0ABD3NX58_9STRA</name>
<feature type="transmembrane region" description="Helical" evidence="6">
    <location>
        <begin position="348"/>
        <end position="364"/>
    </location>
</feature>
<keyword evidence="8" id="KW-1185">Reference proteome</keyword>
<evidence type="ECO:0000313" key="8">
    <source>
        <dbReference type="Proteomes" id="UP001530400"/>
    </source>
</evidence>
<organism evidence="7 8">
    <name type="scientific">Cyclotella atomus</name>
    <dbReference type="NCBI Taxonomy" id="382360"/>
    <lineage>
        <taxon>Eukaryota</taxon>
        <taxon>Sar</taxon>
        <taxon>Stramenopiles</taxon>
        <taxon>Ochrophyta</taxon>
        <taxon>Bacillariophyta</taxon>
        <taxon>Coscinodiscophyceae</taxon>
        <taxon>Thalassiosirophycidae</taxon>
        <taxon>Stephanodiscales</taxon>
        <taxon>Stephanodiscaceae</taxon>
        <taxon>Cyclotella</taxon>
    </lineage>
</organism>
<proteinExistence type="predicted"/>
<evidence type="ECO:0000256" key="6">
    <source>
        <dbReference type="SAM" id="Phobius"/>
    </source>
</evidence>
<keyword evidence="3 6" id="KW-1133">Transmembrane helix</keyword>
<feature type="region of interest" description="Disordered" evidence="5">
    <location>
        <begin position="385"/>
        <end position="423"/>
    </location>
</feature>
<feature type="transmembrane region" description="Helical" evidence="6">
    <location>
        <begin position="297"/>
        <end position="317"/>
    </location>
</feature>
<feature type="transmembrane region" description="Helical" evidence="6">
    <location>
        <begin position="6"/>
        <end position="25"/>
    </location>
</feature>
<comment type="caution">
    <text evidence="7">The sequence shown here is derived from an EMBL/GenBank/DDBJ whole genome shotgun (WGS) entry which is preliminary data.</text>
</comment>
<evidence type="ECO:0000256" key="4">
    <source>
        <dbReference type="ARBA" id="ARBA00023136"/>
    </source>
</evidence>
<feature type="transmembrane region" description="Helical" evidence="6">
    <location>
        <begin position="215"/>
        <end position="236"/>
    </location>
</feature>
<dbReference type="InterPro" id="IPR037185">
    <property type="entry name" value="EmrE-like"/>
</dbReference>
<evidence type="ECO:0000256" key="3">
    <source>
        <dbReference type="ARBA" id="ARBA00022989"/>
    </source>
</evidence>
<dbReference type="Gene3D" id="1.10.3730.20">
    <property type="match status" value="1"/>
</dbReference>
<evidence type="ECO:0000256" key="1">
    <source>
        <dbReference type="ARBA" id="ARBA00004141"/>
    </source>
</evidence>
<dbReference type="PANTHER" id="PTHR10231">
    <property type="entry name" value="NUCLEOTIDE-SUGAR TRANSMEMBRANE TRANSPORTER"/>
    <property type="match status" value="1"/>
</dbReference>
<comment type="subcellular location">
    <subcellularLocation>
        <location evidence="1">Membrane</location>
        <topology evidence="1">Multi-pass membrane protein</topology>
    </subcellularLocation>
</comment>
<keyword evidence="4 6" id="KW-0472">Membrane</keyword>
<feature type="region of interest" description="Disordered" evidence="5">
    <location>
        <begin position="71"/>
        <end position="91"/>
    </location>
</feature>
<feature type="transmembrane region" description="Helical" evidence="6">
    <location>
        <begin position="257"/>
        <end position="277"/>
    </location>
</feature>
<sequence>MTCCQAKYLVLVLLVVQNTCLVLLMRYSRTRPGTMYLGSTAVCCDEAMKLVTCLLILTFGYYCKKKDNGGEYSQISSRESGDKEFDDEEFDEEDSEHGAAQQIEDNSSITSFLGHLKEELQFDWRMGGLALLYTIQKNLLYLAISNLDAAVFQVTYQAKILTTALFSVILLGKKLSCRKIIGLLVLTLGVSLVQLDKVEENASKSYQEQQRWVGVLAVLGACCTSGFGGVYFELVLKPRQNIESEDGSPPRPPPSVWAKNVQLSTFALTIALATAFLKDHAVIFQDGFFQGYSPLVVLVITLEAGGGLVVAAVIKYADNILKSFATAVSIVTSTIVSMVVFGFLISKLFIGGSLLVFVAIYMYSMSDETPRPEQLPSQTSEIAMMATSNERRKGSEFSSGLSSTRKDVELEDVELEMEPEPGK</sequence>
<protein>
    <recommendedName>
        <fullName evidence="9">UDP-galactose transporter</fullName>
    </recommendedName>
</protein>
<evidence type="ECO:0000256" key="2">
    <source>
        <dbReference type="ARBA" id="ARBA00022692"/>
    </source>
</evidence>
<accession>A0ABD3NX58</accession>
<feature type="transmembrane region" description="Helical" evidence="6">
    <location>
        <begin position="324"/>
        <end position="342"/>
    </location>
</feature>
<dbReference type="InterPro" id="IPR007271">
    <property type="entry name" value="Nuc_sug_transpt"/>
</dbReference>
<evidence type="ECO:0000256" key="5">
    <source>
        <dbReference type="SAM" id="MobiDB-lite"/>
    </source>
</evidence>
<reference evidence="7 8" key="1">
    <citation type="submission" date="2024-10" db="EMBL/GenBank/DDBJ databases">
        <title>Updated reference genomes for cyclostephanoid diatoms.</title>
        <authorList>
            <person name="Roberts W.R."/>
            <person name="Alverson A.J."/>
        </authorList>
    </citation>
    <scope>NUCLEOTIDE SEQUENCE [LARGE SCALE GENOMIC DNA]</scope>
    <source>
        <strain evidence="7 8">AJA010-31</strain>
    </source>
</reference>
<evidence type="ECO:0000313" key="7">
    <source>
        <dbReference type="EMBL" id="KAL3778740.1"/>
    </source>
</evidence>
<dbReference type="AlphaFoldDB" id="A0ABD3NX58"/>
<gene>
    <name evidence="7" type="ORF">ACHAWO_013764</name>
</gene>
<dbReference type="EMBL" id="JALLPJ020000972">
    <property type="protein sequence ID" value="KAL3778740.1"/>
    <property type="molecule type" value="Genomic_DNA"/>
</dbReference>